<feature type="transmembrane region" description="Helical" evidence="1">
    <location>
        <begin position="208"/>
        <end position="225"/>
    </location>
</feature>
<dbReference type="Proteomes" id="UP000001396">
    <property type="component" value="Unassembled WGS sequence"/>
</dbReference>
<evidence type="ECO:0000256" key="2">
    <source>
        <dbReference type="SAM" id="SignalP"/>
    </source>
</evidence>
<keyword evidence="4" id="KW-1185">Reference proteome</keyword>
<dbReference type="InParanoid" id="D3BUC5"/>
<gene>
    <name evidence="3" type="ORF">PPL_11744</name>
</gene>
<evidence type="ECO:0000313" key="4">
    <source>
        <dbReference type="Proteomes" id="UP000001396"/>
    </source>
</evidence>
<evidence type="ECO:0000256" key="1">
    <source>
        <dbReference type="SAM" id="Phobius"/>
    </source>
</evidence>
<keyword evidence="1" id="KW-0812">Transmembrane</keyword>
<keyword evidence="1" id="KW-0472">Membrane</keyword>
<sequence>MYKITIITALFLLSTAYLLTKRHLQKSISILLSIYNITGLEYKSSTNNINANNIKSNHLINNTSTSTSNIKEESENNNNINSHATTTQNNVSLQAQIRQIFSGKRVVFAELLALVWVYSVLLLLVPLDSTTTTTTTTSDKDLSIRKRVIYGLLSVTSFGYLMLNVRMRTANLRVPPHKPIDQIDSLKLTNLCEQLINSLAFPAITTNYKYTITFSIIYTILFITLHSSNNYIVRAPPSK</sequence>
<comment type="caution">
    <text evidence="3">The sequence shown here is derived from an EMBL/GenBank/DDBJ whole genome shotgun (WGS) entry which is preliminary data.</text>
</comment>
<dbReference type="EMBL" id="ADBJ01000060">
    <property type="protein sequence ID" value="EFA74713.1"/>
    <property type="molecule type" value="Genomic_DNA"/>
</dbReference>
<dbReference type="AlphaFoldDB" id="D3BUC5"/>
<accession>D3BUC5</accession>
<organism evidence="3 4">
    <name type="scientific">Heterostelium pallidum (strain ATCC 26659 / Pp 5 / PN500)</name>
    <name type="common">Cellular slime mold</name>
    <name type="synonym">Polysphondylium pallidum</name>
    <dbReference type="NCBI Taxonomy" id="670386"/>
    <lineage>
        <taxon>Eukaryota</taxon>
        <taxon>Amoebozoa</taxon>
        <taxon>Evosea</taxon>
        <taxon>Eumycetozoa</taxon>
        <taxon>Dictyostelia</taxon>
        <taxon>Acytosteliales</taxon>
        <taxon>Acytosteliaceae</taxon>
        <taxon>Heterostelium</taxon>
    </lineage>
</organism>
<dbReference type="RefSeq" id="XP_020426847.1">
    <property type="nucleotide sequence ID" value="XM_020582493.1"/>
</dbReference>
<feature type="transmembrane region" description="Helical" evidence="1">
    <location>
        <begin position="106"/>
        <end position="127"/>
    </location>
</feature>
<name>D3BUC5_HETP5</name>
<reference evidence="3 4" key="1">
    <citation type="journal article" date="2011" name="Genome Res.">
        <title>Phylogeny-wide analysis of social amoeba genomes highlights ancient origins for complex intercellular communication.</title>
        <authorList>
            <person name="Heidel A.J."/>
            <person name="Lawal H.M."/>
            <person name="Felder M."/>
            <person name="Schilde C."/>
            <person name="Helps N.R."/>
            <person name="Tunggal B."/>
            <person name="Rivero F."/>
            <person name="John U."/>
            <person name="Schleicher M."/>
            <person name="Eichinger L."/>
            <person name="Platzer M."/>
            <person name="Noegel A.A."/>
            <person name="Schaap P."/>
            <person name="Gloeckner G."/>
        </authorList>
    </citation>
    <scope>NUCLEOTIDE SEQUENCE [LARGE SCALE GENOMIC DNA]</scope>
    <source>
        <strain evidence="4">ATCC 26659 / Pp 5 / PN500</strain>
    </source>
</reference>
<keyword evidence="1" id="KW-1133">Transmembrane helix</keyword>
<keyword evidence="2" id="KW-0732">Signal</keyword>
<dbReference type="GeneID" id="31367212"/>
<feature type="transmembrane region" description="Helical" evidence="1">
    <location>
        <begin position="148"/>
        <end position="167"/>
    </location>
</feature>
<feature type="chain" id="PRO_5003041508" evidence="2">
    <location>
        <begin position="17"/>
        <end position="239"/>
    </location>
</feature>
<protein>
    <submittedName>
        <fullName evidence="3">Uncharacterized protein</fullName>
    </submittedName>
</protein>
<evidence type="ECO:0000313" key="3">
    <source>
        <dbReference type="EMBL" id="EFA74713.1"/>
    </source>
</evidence>
<feature type="signal peptide" evidence="2">
    <location>
        <begin position="1"/>
        <end position="16"/>
    </location>
</feature>
<proteinExistence type="predicted"/>